<accession>A0A1H7UM23</accession>
<feature type="region of interest" description="Disordered" evidence="1">
    <location>
        <begin position="205"/>
        <end position="225"/>
    </location>
</feature>
<dbReference type="InterPro" id="IPR010179">
    <property type="entry name" value="CRISPR-assoc_prot_Cse3"/>
</dbReference>
<sequence>MTLHLLRIGIDRHALQRFAVERRLDDDDAGYALHAALAARFGAAAPRPFRFLPDHPRGAHLLGYVADAAALGDAAALPPADEGIAAIFPGDHQLQPMPDAWREGARYAFEVRVRPVVRFGKQARAARSERGGWQPRAGEIDAFVAACERAVATDRGAGGAPDSDSESLNIGGVSREAVYADWLAARLNGAATIEHAALRDFRRARTRRNTHAGKSNTGGQPRTRAVEGPDAVMAGTLAVADAAAFAALLAGGVGRHAAFGFGMLLLAPPGRAG</sequence>
<evidence type="ECO:0000313" key="2">
    <source>
        <dbReference type="EMBL" id="SEL97688.1"/>
    </source>
</evidence>
<evidence type="ECO:0000313" key="3">
    <source>
        <dbReference type="Proteomes" id="UP000199214"/>
    </source>
</evidence>
<dbReference type="RefSeq" id="WP_177171700.1">
    <property type="nucleotide sequence ID" value="NZ_FNZZ01000007.1"/>
</dbReference>
<dbReference type="Gene3D" id="3.30.70.1210">
    <property type="entry name" value="Crispr-associated protein, domain 2"/>
    <property type="match status" value="1"/>
</dbReference>
<name>A0A1H7UM23_9SPHN</name>
<dbReference type="STRING" id="1855283.SAMN05216382_3031"/>
<protein>
    <submittedName>
        <fullName evidence="2">CRISPR system Cascade subunit CasE</fullName>
    </submittedName>
</protein>
<gene>
    <name evidence="2" type="ORF">SAMN05216382_3031</name>
</gene>
<dbReference type="Proteomes" id="UP000199214">
    <property type="component" value="Unassembled WGS sequence"/>
</dbReference>
<dbReference type="Pfam" id="PF08798">
    <property type="entry name" value="CRISPR_assoc"/>
    <property type="match status" value="1"/>
</dbReference>
<organism evidence="2 3">
    <name type="scientific">Sphingomonas palmae</name>
    <dbReference type="NCBI Taxonomy" id="1855283"/>
    <lineage>
        <taxon>Bacteria</taxon>
        <taxon>Pseudomonadati</taxon>
        <taxon>Pseudomonadota</taxon>
        <taxon>Alphaproteobacteria</taxon>
        <taxon>Sphingomonadales</taxon>
        <taxon>Sphingomonadaceae</taxon>
        <taxon>Sphingomonas</taxon>
    </lineage>
</organism>
<dbReference type="EMBL" id="FNZZ01000007">
    <property type="protein sequence ID" value="SEL97688.1"/>
    <property type="molecule type" value="Genomic_DNA"/>
</dbReference>
<keyword evidence="3" id="KW-1185">Reference proteome</keyword>
<dbReference type="SMART" id="SM01101">
    <property type="entry name" value="CRISPR_assoc"/>
    <property type="match status" value="1"/>
</dbReference>
<reference evidence="3" key="1">
    <citation type="submission" date="2016-10" db="EMBL/GenBank/DDBJ databases">
        <authorList>
            <person name="Varghese N."/>
            <person name="Submissions S."/>
        </authorList>
    </citation>
    <scope>NUCLEOTIDE SEQUENCE [LARGE SCALE GENOMIC DNA]</scope>
    <source>
        <strain evidence="3">JS21-1</strain>
    </source>
</reference>
<proteinExistence type="predicted"/>
<evidence type="ECO:0000256" key="1">
    <source>
        <dbReference type="SAM" id="MobiDB-lite"/>
    </source>
</evidence>
<dbReference type="AlphaFoldDB" id="A0A1H7UM23"/>
<dbReference type="SUPFAM" id="SSF117987">
    <property type="entry name" value="CRISPR-associated protein"/>
    <property type="match status" value="1"/>
</dbReference>